<keyword evidence="3" id="KW-1185">Reference proteome</keyword>
<protein>
    <submittedName>
        <fullName evidence="2">Uncharacterized protein</fullName>
    </submittedName>
</protein>
<gene>
    <name evidence="2" type="ORF">ACTIVE_1691</name>
</gene>
<sequence>MPAIGLPNGQPLDGGIDQNGR</sequence>
<evidence type="ECO:0000256" key="1">
    <source>
        <dbReference type="SAM" id="MobiDB-lite"/>
    </source>
</evidence>
<feature type="region of interest" description="Disordered" evidence="1">
    <location>
        <begin position="1"/>
        <end position="21"/>
    </location>
</feature>
<evidence type="ECO:0000313" key="2">
    <source>
        <dbReference type="EMBL" id="QKG20055.1"/>
    </source>
</evidence>
<organism evidence="2 3">
    <name type="scientific">Actinomadura verrucosospora</name>
    <dbReference type="NCBI Taxonomy" id="46165"/>
    <lineage>
        <taxon>Bacteria</taxon>
        <taxon>Bacillati</taxon>
        <taxon>Actinomycetota</taxon>
        <taxon>Actinomycetes</taxon>
        <taxon>Streptosporangiales</taxon>
        <taxon>Thermomonosporaceae</taxon>
        <taxon>Actinomadura</taxon>
    </lineage>
</organism>
<proteinExistence type="predicted"/>
<dbReference type="Proteomes" id="UP000501240">
    <property type="component" value="Chromosome"/>
</dbReference>
<reference evidence="2 3" key="1">
    <citation type="submission" date="2020-05" db="EMBL/GenBank/DDBJ databases">
        <title>Actinomadura verrucosospora NRRL-B18236 (PFL_A860) Genome sequencing and assembly.</title>
        <authorList>
            <person name="Samborskyy M."/>
        </authorList>
    </citation>
    <scope>NUCLEOTIDE SEQUENCE [LARGE SCALE GENOMIC DNA]</scope>
    <source>
        <strain evidence="2 3">NRRL:B18236</strain>
    </source>
</reference>
<name>A0A7D3VQ18_ACTVE</name>
<evidence type="ECO:0000313" key="3">
    <source>
        <dbReference type="Proteomes" id="UP000501240"/>
    </source>
</evidence>
<dbReference type="AlphaFoldDB" id="A0A7D3VQ18"/>
<accession>A0A7D3VQ18</accession>
<dbReference type="EMBL" id="CP053892">
    <property type="protein sequence ID" value="QKG20055.1"/>
    <property type="molecule type" value="Genomic_DNA"/>
</dbReference>